<evidence type="ECO:0000313" key="2">
    <source>
        <dbReference type="EMBL" id="CAD6996913.1"/>
    </source>
</evidence>
<accession>A0A811UIA2</accession>
<feature type="region of interest" description="Disordered" evidence="1">
    <location>
        <begin position="1"/>
        <end position="22"/>
    </location>
</feature>
<sequence length="108" mass="12041">MQQINALQQQRQQHNCSSTSYGSPPNWLAERIDEFTCVVCPPSHCTLPVIRFVDGTCCSKRPSRATRAQSQNSNVLDHQQPKQSRCASCNNGIAAECLDADTWHPLVE</sequence>
<keyword evidence="3" id="KW-1185">Reference proteome</keyword>
<reference evidence="2" key="1">
    <citation type="submission" date="2020-11" db="EMBL/GenBank/DDBJ databases">
        <authorList>
            <person name="Whitehead M."/>
        </authorList>
    </citation>
    <scope>NUCLEOTIDE SEQUENCE</scope>
    <source>
        <strain evidence="2">EGII</strain>
    </source>
</reference>
<evidence type="ECO:0000256" key="1">
    <source>
        <dbReference type="SAM" id="MobiDB-lite"/>
    </source>
</evidence>
<dbReference type="Proteomes" id="UP000606786">
    <property type="component" value="Unassembled WGS sequence"/>
</dbReference>
<proteinExistence type="predicted"/>
<dbReference type="AlphaFoldDB" id="A0A811UIA2"/>
<protein>
    <submittedName>
        <fullName evidence="2">(Mediterranean fruit fly) hypothetical protein</fullName>
    </submittedName>
</protein>
<dbReference type="EMBL" id="CAJHJT010000012">
    <property type="protein sequence ID" value="CAD6996913.1"/>
    <property type="molecule type" value="Genomic_DNA"/>
</dbReference>
<organism evidence="2 3">
    <name type="scientific">Ceratitis capitata</name>
    <name type="common">Mediterranean fruit fly</name>
    <name type="synonym">Tephritis capitata</name>
    <dbReference type="NCBI Taxonomy" id="7213"/>
    <lineage>
        <taxon>Eukaryota</taxon>
        <taxon>Metazoa</taxon>
        <taxon>Ecdysozoa</taxon>
        <taxon>Arthropoda</taxon>
        <taxon>Hexapoda</taxon>
        <taxon>Insecta</taxon>
        <taxon>Pterygota</taxon>
        <taxon>Neoptera</taxon>
        <taxon>Endopterygota</taxon>
        <taxon>Diptera</taxon>
        <taxon>Brachycera</taxon>
        <taxon>Muscomorpha</taxon>
        <taxon>Tephritoidea</taxon>
        <taxon>Tephritidae</taxon>
        <taxon>Ceratitis</taxon>
        <taxon>Ceratitis</taxon>
    </lineage>
</organism>
<comment type="caution">
    <text evidence="2">The sequence shown here is derived from an EMBL/GenBank/DDBJ whole genome shotgun (WGS) entry which is preliminary data.</text>
</comment>
<name>A0A811UIA2_CERCA</name>
<gene>
    <name evidence="2" type="ORF">CCAP1982_LOCUS5584</name>
</gene>
<feature type="compositionally biased region" description="Low complexity" evidence="1">
    <location>
        <begin position="1"/>
        <end position="13"/>
    </location>
</feature>
<evidence type="ECO:0000313" key="3">
    <source>
        <dbReference type="Proteomes" id="UP000606786"/>
    </source>
</evidence>